<evidence type="ECO:0000313" key="2">
    <source>
        <dbReference type="Proteomes" id="UP000238083"/>
    </source>
</evidence>
<evidence type="ECO:0000313" key="1">
    <source>
        <dbReference type="EMBL" id="PRY09918.1"/>
    </source>
</evidence>
<dbReference type="RefSeq" id="WP_106215449.1">
    <property type="nucleotide sequence ID" value="NZ_PVZF01000019.1"/>
</dbReference>
<sequence>MKTAADQPTPSNGEPPLPVWHAAPANVLPGIAPIALVLGRSASTVVTLSVVRAFASGLSLTLTTHVRGPVQRGDLFAEISDGPYEHAQDEEWEAGRFRWGLELADGRRVSNLDAPTWDERAADPDWLPPAPVLTAGGGSGSESWVEQEYWLWPLPPAGRLRLTCQWLDQGIDASAHDLDAEPFLQAAARAQPLWPAA</sequence>
<dbReference type="OrthoDB" id="5186655at2"/>
<reference evidence="1 2" key="1">
    <citation type="submission" date="2018-03" db="EMBL/GenBank/DDBJ databases">
        <title>Genomic Encyclopedia of Archaeal and Bacterial Type Strains, Phase II (KMG-II): from individual species to whole genera.</title>
        <authorList>
            <person name="Goeker M."/>
        </authorList>
    </citation>
    <scope>NUCLEOTIDE SEQUENCE [LARGE SCALE GENOMIC DNA]</scope>
    <source>
        <strain evidence="1 2">DSM 19711</strain>
    </source>
</reference>
<accession>A0A2T0QWS2</accession>
<keyword evidence="2" id="KW-1185">Reference proteome</keyword>
<comment type="caution">
    <text evidence="1">The sequence shown here is derived from an EMBL/GenBank/DDBJ whole genome shotgun (WGS) entry which is preliminary data.</text>
</comment>
<protein>
    <submittedName>
        <fullName evidence="1">Uncharacterized protein</fullName>
    </submittedName>
</protein>
<proteinExistence type="predicted"/>
<dbReference type="EMBL" id="PVZF01000019">
    <property type="protein sequence ID" value="PRY09918.1"/>
    <property type="molecule type" value="Genomic_DNA"/>
</dbReference>
<organism evidence="1 2">
    <name type="scientific">Kineococcus rhizosphaerae</name>
    <dbReference type="NCBI Taxonomy" id="559628"/>
    <lineage>
        <taxon>Bacteria</taxon>
        <taxon>Bacillati</taxon>
        <taxon>Actinomycetota</taxon>
        <taxon>Actinomycetes</taxon>
        <taxon>Kineosporiales</taxon>
        <taxon>Kineosporiaceae</taxon>
        <taxon>Kineococcus</taxon>
    </lineage>
</organism>
<dbReference type="Proteomes" id="UP000238083">
    <property type="component" value="Unassembled WGS sequence"/>
</dbReference>
<name>A0A2T0QWS2_9ACTN</name>
<dbReference type="AlphaFoldDB" id="A0A2T0QWS2"/>
<gene>
    <name evidence="1" type="ORF">CLV37_11926</name>
</gene>